<evidence type="ECO:0000313" key="2">
    <source>
        <dbReference type="Proteomes" id="UP001204833"/>
    </source>
</evidence>
<proteinExistence type="predicted"/>
<name>A0AAD5FXL7_9ASCO</name>
<accession>A0AAD5FXL7</accession>
<organism evidence="1 2">
    <name type="scientific">Candida theae</name>
    <dbReference type="NCBI Taxonomy" id="1198502"/>
    <lineage>
        <taxon>Eukaryota</taxon>
        <taxon>Fungi</taxon>
        <taxon>Dikarya</taxon>
        <taxon>Ascomycota</taxon>
        <taxon>Saccharomycotina</taxon>
        <taxon>Pichiomycetes</taxon>
        <taxon>Debaryomycetaceae</taxon>
        <taxon>Candida/Lodderomyces clade</taxon>
        <taxon>Candida</taxon>
    </lineage>
</organism>
<sequence>MFTNSVRQKALRTAITAKRFNSSHGHHNVEKKPIEITFAKILAVVSLVGGWALYKNKDNTESTLFKSGLFDQETNGKRDHLREEGYESRYKLGFIKTYIADNGGSGFGNTAYRRGSGEDVTNTNLIAAHSPWGPQFGAGIKLDKLGERRERIERFAPLK</sequence>
<reference evidence="1 2" key="1">
    <citation type="journal article" date="2022" name="DNA Res.">
        <title>Genome analysis of five recently described species of the CUG-Ser clade uncovers Candida theae as a new hybrid lineage with pathogenic potential in the Candida parapsilosis species complex.</title>
        <authorList>
            <person name="Mixao V."/>
            <person name="Del Olmo V."/>
            <person name="Hegedusova E."/>
            <person name="Saus E."/>
            <person name="Pryszcz L."/>
            <person name="Cillingova A."/>
            <person name="Nosek J."/>
            <person name="Gabaldon T."/>
        </authorList>
    </citation>
    <scope>NUCLEOTIDE SEQUENCE [LARGE SCALE GENOMIC DNA]</scope>
    <source>
        <strain evidence="1 2">CBS 12239</strain>
    </source>
</reference>
<keyword evidence="2" id="KW-1185">Reference proteome</keyword>
<gene>
    <name evidence="1" type="ORF">KGF57_003695</name>
</gene>
<dbReference type="GeneID" id="76151753"/>
<dbReference type="RefSeq" id="XP_051607905.1">
    <property type="nucleotide sequence ID" value="XM_051753140.1"/>
</dbReference>
<protein>
    <submittedName>
        <fullName evidence="1">Uncharacterized protein</fullName>
    </submittedName>
</protein>
<evidence type="ECO:0000313" key="1">
    <source>
        <dbReference type="EMBL" id="KAI5955562.1"/>
    </source>
</evidence>
<comment type="caution">
    <text evidence="1">The sequence shown here is derived from an EMBL/GenBank/DDBJ whole genome shotgun (WGS) entry which is preliminary data.</text>
</comment>
<dbReference type="AlphaFoldDB" id="A0AAD5FXL7"/>
<dbReference type="EMBL" id="JAIHNG010000130">
    <property type="protein sequence ID" value="KAI5955562.1"/>
    <property type="molecule type" value="Genomic_DNA"/>
</dbReference>
<dbReference type="Proteomes" id="UP001204833">
    <property type="component" value="Unassembled WGS sequence"/>
</dbReference>